<dbReference type="Pfam" id="PF14907">
    <property type="entry name" value="NTP_transf_5"/>
    <property type="match status" value="1"/>
</dbReference>
<proteinExistence type="predicted"/>
<dbReference type="Proteomes" id="UP000001353">
    <property type="component" value="Chromosome"/>
</dbReference>
<name>F7ZK07_ROSLO</name>
<dbReference type="InterPro" id="IPR039498">
    <property type="entry name" value="NTP_transf_5"/>
</dbReference>
<sequence length="399" mass="45623">MNSSLNTAEMRLHVAFAKIGFTQDEQRAAESLARQVTDWDSFVATAMRNFSLPNMRMHLGRMNPDCVPQKVHDELKTAANASAIRNMLLVSAQHQFKEKCLDPLGAEALFFKGISLVSQYYPDLGLRPCRDIDVLVRPETLRPIVLTAIEAGYQFVVPGQAEHPLTEPSEIDAALHYRNDASLLTPEGMAIDLQVKLDKYSGIFAREDVFAQAIPAVLGGKEFMTMPPAFLFNYLCHHHARHVWSRLHWLSDIDALVNSPDFDVDEAVALADKLNQRGTVEASLEMQRLMSPEQSWDDAPELWRGFKFLELSLRNLSGDLDLEKRIGFNMKGGEFMFDWQADASLIRRARLRHSLQVWQPTIRQYTRFPLPRGLRWLYVFPRFIHLMERTRDRGGKKAD</sequence>
<dbReference type="eggNOG" id="ENOG5033CEF">
    <property type="taxonomic scope" value="Bacteria"/>
</dbReference>
<reference evidence="1 2" key="1">
    <citation type="journal article" date="2011" name="BMC Genomics">
        <title>Comparative genome analysis and genome-guided physiological analysis of Roseobacter litoralis.</title>
        <authorList>
            <person name="Kalhoefer D."/>
            <person name="Thole S."/>
            <person name="Voget S."/>
            <person name="Lehmann R."/>
            <person name="Liesegang H."/>
            <person name="Wollher A."/>
            <person name="Daniel R."/>
            <person name="Simon M."/>
            <person name="Brinkhoff T."/>
        </authorList>
    </citation>
    <scope>NUCLEOTIDE SEQUENCE [LARGE SCALE GENOMIC DNA]</scope>
    <source>
        <strain evidence="2">ATCC 49566 / DSM 6996 / JCM 21268 / NBRC 15278 / OCh 149</strain>
    </source>
</reference>
<evidence type="ECO:0000313" key="1">
    <source>
        <dbReference type="EMBL" id="AEI92630.1"/>
    </source>
</evidence>
<dbReference type="RefSeq" id="WP_013960571.1">
    <property type="nucleotide sequence ID" value="NC_015730.1"/>
</dbReference>
<dbReference type="HOGENOM" id="CLU_036186_0_0_5"/>
<gene>
    <name evidence="1" type="ordered locus">RLO149_c006020</name>
</gene>
<protein>
    <submittedName>
        <fullName evidence="1">Uncharacterized protein</fullName>
    </submittedName>
</protein>
<dbReference type="STRING" id="391595.RLO149_c006020"/>
<evidence type="ECO:0000313" key="2">
    <source>
        <dbReference type="Proteomes" id="UP000001353"/>
    </source>
</evidence>
<dbReference type="AlphaFoldDB" id="F7ZK07"/>
<keyword evidence="2" id="KW-1185">Reference proteome</keyword>
<dbReference type="OrthoDB" id="7866545at2"/>
<accession>F7ZK07</accession>
<dbReference type="EMBL" id="CP002623">
    <property type="protein sequence ID" value="AEI92630.1"/>
    <property type="molecule type" value="Genomic_DNA"/>
</dbReference>
<organism evidence="1 2">
    <name type="scientific">Roseobacter litoralis (strain ATCC 49566 / DSM 6996 / JCM 21268 / NBRC 15278 / OCh 149)</name>
    <dbReference type="NCBI Taxonomy" id="391595"/>
    <lineage>
        <taxon>Bacteria</taxon>
        <taxon>Pseudomonadati</taxon>
        <taxon>Pseudomonadota</taxon>
        <taxon>Alphaproteobacteria</taxon>
        <taxon>Rhodobacterales</taxon>
        <taxon>Roseobacteraceae</taxon>
        <taxon>Roseobacter</taxon>
    </lineage>
</organism>
<dbReference type="KEGG" id="rli:RLO149_c006020"/>